<feature type="transmembrane region" description="Helical" evidence="1">
    <location>
        <begin position="125"/>
        <end position="149"/>
    </location>
</feature>
<sequence>MNATGRQTDLIEDYVAALTAALHGPARVKARMIEEIRDGLADTAAAHTGEGMPYHRAAHQAVQEFGTVEELVPSCQQELTIAQARHTARAVALTAPFLIACWYLAQAADHGHAWLLPRTAQLLAVHLTGVATVAALLAAATLAATGALARRMPTPHRLPLVVAWAGTTASAAMAVTTLAFATVSALTTNWPLLAFAGTLAAASHAAVAASARACRRCSRLPTT</sequence>
<proteinExistence type="predicted"/>
<organism evidence="2 3">
    <name type="scientific">Streptomyces himalayensis subsp. aureolus</name>
    <dbReference type="NCBI Taxonomy" id="2758039"/>
    <lineage>
        <taxon>Bacteria</taxon>
        <taxon>Bacillati</taxon>
        <taxon>Actinomycetota</taxon>
        <taxon>Actinomycetes</taxon>
        <taxon>Kitasatosporales</taxon>
        <taxon>Streptomycetaceae</taxon>
        <taxon>Streptomyces</taxon>
        <taxon>Streptomyces himalayensis</taxon>
    </lineage>
</organism>
<feature type="transmembrane region" description="Helical" evidence="1">
    <location>
        <begin position="161"/>
        <end position="186"/>
    </location>
</feature>
<reference evidence="2 3" key="1">
    <citation type="submission" date="2020-07" db="EMBL/GenBank/DDBJ databases">
        <title>Streptomyces isolated from Indian soil.</title>
        <authorList>
            <person name="Mandal S."/>
            <person name="Maiti P.K."/>
        </authorList>
    </citation>
    <scope>NUCLEOTIDE SEQUENCE [LARGE SCALE GENOMIC DNA]</scope>
    <source>
        <strain evidence="2 3">PSKA54</strain>
    </source>
</reference>
<keyword evidence="1" id="KW-1133">Transmembrane helix</keyword>
<dbReference type="InterPro" id="IPR047928">
    <property type="entry name" value="Perm_prefix_1"/>
</dbReference>
<evidence type="ECO:0000313" key="2">
    <source>
        <dbReference type="EMBL" id="MBA4860353.1"/>
    </source>
</evidence>
<dbReference type="RefSeq" id="WP_181862486.1">
    <property type="nucleotide sequence ID" value="NZ_JACEQY010000002.1"/>
</dbReference>
<dbReference type="AlphaFoldDB" id="A0A7W2HDX3"/>
<keyword evidence="1" id="KW-0472">Membrane</keyword>
<name>A0A7W2HDX3_9ACTN</name>
<comment type="caution">
    <text evidence="2">The sequence shown here is derived from an EMBL/GenBank/DDBJ whole genome shotgun (WGS) entry which is preliminary data.</text>
</comment>
<accession>A0A7W2HDX3</accession>
<keyword evidence="1" id="KW-0812">Transmembrane</keyword>
<gene>
    <name evidence="2" type="ORF">H1V43_02930</name>
</gene>
<feature type="transmembrane region" description="Helical" evidence="1">
    <location>
        <begin position="192"/>
        <end position="211"/>
    </location>
</feature>
<keyword evidence="3" id="KW-1185">Reference proteome</keyword>
<dbReference type="EMBL" id="JACEQY010000002">
    <property type="protein sequence ID" value="MBA4860353.1"/>
    <property type="molecule type" value="Genomic_DNA"/>
</dbReference>
<dbReference type="NCBIfam" id="NF038403">
    <property type="entry name" value="perm_prefix_1"/>
    <property type="match status" value="1"/>
</dbReference>
<protein>
    <submittedName>
        <fullName evidence="2">Uncharacterized protein</fullName>
    </submittedName>
</protein>
<evidence type="ECO:0000256" key="1">
    <source>
        <dbReference type="SAM" id="Phobius"/>
    </source>
</evidence>
<feature type="transmembrane region" description="Helical" evidence="1">
    <location>
        <begin position="87"/>
        <end position="105"/>
    </location>
</feature>
<evidence type="ECO:0000313" key="3">
    <source>
        <dbReference type="Proteomes" id="UP000586976"/>
    </source>
</evidence>
<dbReference type="Proteomes" id="UP000586976">
    <property type="component" value="Unassembled WGS sequence"/>
</dbReference>